<dbReference type="PROSITE" id="PS00775">
    <property type="entry name" value="GLYCOSYL_HYDROL_F3"/>
    <property type="match status" value="1"/>
</dbReference>
<dbReference type="InterPro" id="IPR001764">
    <property type="entry name" value="Glyco_hydro_3_N"/>
</dbReference>
<sequence length="853" mass="93130">MDRSFIDADIPRIVQQLSTDEKIALLGAPSWWDTNKIERLNIPSIRMSDGPNGVRGSSHFKSTPAQCLPCATALASSFDPEQIAQVGKFLAEEAKIKKATLLLAPTCNIQRSPLGGRSFESFSEDPHLSGTLAAAYVAGLQKNGVGATIKHFVANEQEFERTSQDSVISERALREIYLYPFMIAQRDAQPMAYMTSYNRLNGIHCSEHPRLLKSVLRADWGFDGLVMSDWHGTYGTDHAINAGLDLEMPGPPRWRTPFLINHLLSCKKVTTDALSERAGSVLSTVQKLARLSPDIVYSNGIEETRDTPQHLRQFCRKVAADGIVLLKNEREVLPITAAKAGGKVKVAVIGPNANARIISGGGSAALKPGYTVTPLEGLTATAPTGVDISYSLGSYAHKYLPTLENSLVTKSGEPGWLIDFLAHDEKGNPTISVEKTVLHDTRVKLNDFLPKGLGEEWSLTCTGCFTADANGPFEWGLTVAGRAKMFLDGQLIIDNWTSQRPGEWFYRQGTVEEKATTDLVAGKTYEIQVLYTNTQPPSHEDGDRSQPALMRGVRLGGCPKVEREQSIKDATAMAARSDVAVVVVGLNSDWEAEGFDRPDLKLPCDQDTLISSIIKANPRTVVVIQAGSAISMPWVDSAAGIIQCWYLGNESGNAIADIIYGNINPSAKLPITFPVREQDIAAFPNYGGENGIVNYREDIFVGYKHFDVKAIKPLFSFGWGLSYTTFELSGLSVSVPTGQGTDLTISVRIKVTNTGSRTGSEVVQAYVRMPKTAGVQHPEKQLRAFHKAKNLEPGTSVDVQMTLNKYAVSYWHEPSGCWRVDKGVYTVLAGTSSDCLTQKASFSLEETFEWSGL</sequence>
<dbReference type="PANTHER" id="PTHR42715:SF27">
    <property type="entry name" value="BETA-GLUCOSIDASE-RELATED"/>
    <property type="match status" value="1"/>
</dbReference>
<dbReference type="PROSITE" id="PS51820">
    <property type="entry name" value="PA14"/>
    <property type="match status" value="1"/>
</dbReference>
<dbReference type="InterPro" id="IPR013783">
    <property type="entry name" value="Ig-like_fold"/>
</dbReference>
<evidence type="ECO:0000256" key="4">
    <source>
        <dbReference type="ARBA" id="ARBA00022801"/>
    </source>
</evidence>
<feature type="domain" description="PA14" evidence="7">
    <location>
        <begin position="411"/>
        <end position="571"/>
    </location>
</feature>
<dbReference type="InterPro" id="IPR011658">
    <property type="entry name" value="PA14_dom"/>
</dbReference>
<comment type="similarity">
    <text evidence="2 6">Belongs to the glycosyl hydrolase 3 family.</text>
</comment>
<dbReference type="GO" id="GO:0008422">
    <property type="term" value="F:beta-glucosidase activity"/>
    <property type="evidence" value="ECO:0007669"/>
    <property type="project" value="UniProtKB-EC"/>
</dbReference>
<dbReference type="FunFam" id="2.60.40.10:FF:000495">
    <property type="entry name" value="Periplasmic beta-glucosidase"/>
    <property type="match status" value="1"/>
</dbReference>
<dbReference type="STRING" id="933852.A0A0C2WRV2"/>
<evidence type="ECO:0000313" key="9">
    <source>
        <dbReference type="Proteomes" id="UP000054097"/>
    </source>
</evidence>
<dbReference type="InterPro" id="IPR050288">
    <property type="entry name" value="Cellulose_deg_GH3"/>
</dbReference>
<dbReference type="InterPro" id="IPR019800">
    <property type="entry name" value="Glyco_hydro_3_AS"/>
</dbReference>
<evidence type="ECO:0000256" key="1">
    <source>
        <dbReference type="ARBA" id="ARBA00000448"/>
    </source>
</evidence>
<comment type="catalytic activity">
    <reaction evidence="1 6">
        <text>Hydrolysis of terminal, non-reducing beta-D-glucosyl residues with release of beta-D-glucose.</text>
        <dbReference type="EC" id="3.2.1.21"/>
    </reaction>
</comment>
<name>A0A0C2WRV2_SERVB</name>
<keyword evidence="6" id="KW-0624">Polysaccharide degradation</keyword>
<dbReference type="AlphaFoldDB" id="A0A0C2WRV2"/>
<dbReference type="InterPro" id="IPR026891">
    <property type="entry name" value="Fn3-like"/>
</dbReference>
<evidence type="ECO:0000259" key="7">
    <source>
        <dbReference type="PROSITE" id="PS51820"/>
    </source>
</evidence>
<comment type="pathway">
    <text evidence="6">Glycan metabolism; cellulose degradation.</text>
</comment>
<gene>
    <name evidence="8" type="ORF">M408DRAFT_329317</name>
</gene>
<keyword evidence="4 6" id="KW-0378">Hydrolase</keyword>
<keyword evidence="5 6" id="KW-0326">Glycosidase</keyword>
<dbReference type="Pfam" id="PF07691">
    <property type="entry name" value="PA14"/>
    <property type="match status" value="1"/>
</dbReference>
<dbReference type="SUPFAM" id="SSF51445">
    <property type="entry name" value="(Trans)glycosidases"/>
    <property type="match status" value="1"/>
</dbReference>
<dbReference type="Proteomes" id="UP000054097">
    <property type="component" value="Unassembled WGS sequence"/>
</dbReference>
<dbReference type="EMBL" id="KN824291">
    <property type="protein sequence ID" value="KIM28898.1"/>
    <property type="molecule type" value="Genomic_DNA"/>
</dbReference>
<dbReference type="Pfam" id="PF00933">
    <property type="entry name" value="Glyco_hydro_3"/>
    <property type="match status" value="1"/>
</dbReference>
<evidence type="ECO:0000256" key="5">
    <source>
        <dbReference type="ARBA" id="ARBA00023295"/>
    </source>
</evidence>
<organism evidence="8 9">
    <name type="scientific">Serendipita vermifera MAFF 305830</name>
    <dbReference type="NCBI Taxonomy" id="933852"/>
    <lineage>
        <taxon>Eukaryota</taxon>
        <taxon>Fungi</taxon>
        <taxon>Dikarya</taxon>
        <taxon>Basidiomycota</taxon>
        <taxon>Agaricomycotina</taxon>
        <taxon>Agaricomycetes</taxon>
        <taxon>Sebacinales</taxon>
        <taxon>Serendipitaceae</taxon>
        <taxon>Serendipita</taxon>
    </lineage>
</organism>
<dbReference type="InterPro" id="IPR037524">
    <property type="entry name" value="PA14/GLEYA"/>
</dbReference>
<dbReference type="HOGENOM" id="CLU_004542_4_0_1"/>
<evidence type="ECO:0000313" key="8">
    <source>
        <dbReference type="EMBL" id="KIM28898.1"/>
    </source>
</evidence>
<dbReference type="InterPro" id="IPR002772">
    <property type="entry name" value="Glyco_hydro_3_C"/>
</dbReference>
<dbReference type="Gene3D" id="2.60.120.260">
    <property type="entry name" value="Galactose-binding domain-like"/>
    <property type="match status" value="1"/>
</dbReference>
<reference evidence="9" key="2">
    <citation type="submission" date="2015-01" db="EMBL/GenBank/DDBJ databases">
        <title>Evolutionary Origins and Diversification of the Mycorrhizal Mutualists.</title>
        <authorList>
            <consortium name="DOE Joint Genome Institute"/>
            <consortium name="Mycorrhizal Genomics Consortium"/>
            <person name="Kohler A."/>
            <person name="Kuo A."/>
            <person name="Nagy L.G."/>
            <person name="Floudas D."/>
            <person name="Copeland A."/>
            <person name="Barry K.W."/>
            <person name="Cichocki N."/>
            <person name="Veneault-Fourrey C."/>
            <person name="LaButti K."/>
            <person name="Lindquist E.A."/>
            <person name="Lipzen A."/>
            <person name="Lundell T."/>
            <person name="Morin E."/>
            <person name="Murat C."/>
            <person name="Riley R."/>
            <person name="Ohm R."/>
            <person name="Sun H."/>
            <person name="Tunlid A."/>
            <person name="Henrissat B."/>
            <person name="Grigoriev I.V."/>
            <person name="Hibbett D.S."/>
            <person name="Martin F."/>
        </authorList>
    </citation>
    <scope>NUCLEOTIDE SEQUENCE [LARGE SCALE GENOMIC DNA]</scope>
    <source>
        <strain evidence="9">MAFF 305830</strain>
    </source>
</reference>
<dbReference type="PRINTS" id="PR00133">
    <property type="entry name" value="GLHYDRLASE3"/>
</dbReference>
<evidence type="ECO:0000256" key="6">
    <source>
        <dbReference type="RuleBase" id="RU361161"/>
    </source>
</evidence>
<dbReference type="Gene3D" id="3.40.50.1700">
    <property type="entry name" value="Glycoside hydrolase family 3 C-terminal domain"/>
    <property type="match status" value="1"/>
</dbReference>
<keyword evidence="6" id="KW-0119">Carbohydrate metabolism</keyword>
<keyword evidence="9" id="KW-1185">Reference proteome</keyword>
<dbReference type="Pfam" id="PF14310">
    <property type="entry name" value="Fn3-like"/>
    <property type="match status" value="1"/>
</dbReference>
<evidence type="ECO:0000256" key="3">
    <source>
        <dbReference type="ARBA" id="ARBA00012744"/>
    </source>
</evidence>
<dbReference type="Gene3D" id="2.60.40.10">
    <property type="entry name" value="Immunoglobulins"/>
    <property type="match status" value="1"/>
</dbReference>
<evidence type="ECO:0000256" key="2">
    <source>
        <dbReference type="ARBA" id="ARBA00005336"/>
    </source>
</evidence>
<accession>A0A0C2WRV2</accession>
<protein>
    <recommendedName>
        <fullName evidence="3 6">beta-glucosidase</fullName>
        <ecNumber evidence="3 6">3.2.1.21</ecNumber>
    </recommendedName>
</protein>
<dbReference type="UniPathway" id="UPA00696"/>
<dbReference type="SMART" id="SM01217">
    <property type="entry name" value="Fn3_like"/>
    <property type="match status" value="1"/>
</dbReference>
<reference evidence="8 9" key="1">
    <citation type="submission" date="2014-04" db="EMBL/GenBank/DDBJ databases">
        <authorList>
            <consortium name="DOE Joint Genome Institute"/>
            <person name="Kuo A."/>
            <person name="Zuccaro A."/>
            <person name="Kohler A."/>
            <person name="Nagy L.G."/>
            <person name="Floudas D."/>
            <person name="Copeland A."/>
            <person name="Barry K.W."/>
            <person name="Cichocki N."/>
            <person name="Veneault-Fourrey C."/>
            <person name="LaButti K."/>
            <person name="Lindquist E.A."/>
            <person name="Lipzen A."/>
            <person name="Lundell T."/>
            <person name="Morin E."/>
            <person name="Murat C."/>
            <person name="Sun H."/>
            <person name="Tunlid A."/>
            <person name="Henrissat B."/>
            <person name="Grigoriev I.V."/>
            <person name="Hibbett D.S."/>
            <person name="Martin F."/>
            <person name="Nordberg H.P."/>
            <person name="Cantor M.N."/>
            <person name="Hua S.X."/>
        </authorList>
    </citation>
    <scope>NUCLEOTIDE SEQUENCE [LARGE SCALE GENOMIC DNA]</scope>
    <source>
        <strain evidence="8 9">MAFF 305830</strain>
    </source>
</reference>
<dbReference type="GO" id="GO:0030245">
    <property type="term" value="P:cellulose catabolic process"/>
    <property type="evidence" value="ECO:0007669"/>
    <property type="project" value="UniProtKB-UniPathway"/>
</dbReference>
<dbReference type="InterPro" id="IPR017853">
    <property type="entry name" value="GH"/>
</dbReference>
<dbReference type="SMART" id="SM00758">
    <property type="entry name" value="PA14"/>
    <property type="match status" value="1"/>
</dbReference>
<dbReference type="InterPro" id="IPR036962">
    <property type="entry name" value="Glyco_hydro_3_N_sf"/>
</dbReference>
<dbReference type="Pfam" id="PF01915">
    <property type="entry name" value="Glyco_hydro_3_C"/>
    <property type="match status" value="1"/>
</dbReference>
<dbReference type="PANTHER" id="PTHR42715">
    <property type="entry name" value="BETA-GLUCOSIDASE"/>
    <property type="match status" value="1"/>
</dbReference>
<dbReference type="SUPFAM" id="SSF52279">
    <property type="entry name" value="Beta-D-glucan exohydrolase, C-terminal domain"/>
    <property type="match status" value="1"/>
</dbReference>
<dbReference type="Gene3D" id="3.20.20.300">
    <property type="entry name" value="Glycoside hydrolase, family 3, N-terminal domain"/>
    <property type="match status" value="1"/>
</dbReference>
<proteinExistence type="inferred from homology"/>
<dbReference type="EC" id="3.2.1.21" evidence="3 6"/>
<dbReference type="InterPro" id="IPR036881">
    <property type="entry name" value="Glyco_hydro_3_C_sf"/>
</dbReference>
<dbReference type="OrthoDB" id="47059at2759"/>